<sequence length="202" mass="22830">MLRPYCLLERGPCGSVRCLPQLRIVLRSNCRTVHRAEKNSNLNKEIQRDVLALQWFGVIRSTQSIVSFEANVLHGISVEHKVRDFSVVRVCTTYATLREENPFGGRKLNTSVEVYPILPIKEPLSSLLVGRDIERQGEGKVMGSIHECFDYSMAQRSKTVLEIATVRRLRASCIGVCGTRSKPFRARLLQQPSCTQAKTVEK</sequence>
<organism evidence="1 2">
    <name type="scientific">Mycena rosella</name>
    <name type="common">Pink bonnet</name>
    <name type="synonym">Agaricus rosellus</name>
    <dbReference type="NCBI Taxonomy" id="1033263"/>
    <lineage>
        <taxon>Eukaryota</taxon>
        <taxon>Fungi</taxon>
        <taxon>Dikarya</taxon>
        <taxon>Basidiomycota</taxon>
        <taxon>Agaricomycotina</taxon>
        <taxon>Agaricomycetes</taxon>
        <taxon>Agaricomycetidae</taxon>
        <taxon>Agaricales</taxon>
        <taxon>Marasmiineae</taxon>
        <taxon>Mycenaceae</taxon>
        <taxon>Mycena</taxon>
    </lineage>
</organism>
<dbReference type="EMBL" id="JARKIE010000329">
    <property type="protein sequence ID" value="KAJ7653843.1"/>
    <property type="molecule type" value="Genomic_DNA"/>
</dbReference>
<accession>A0AAD7G3Y6</accession>
<dbReference type="Proteomes" id="UP001221757">
    <property type="component" value="Unassembled WGS sequence"/>
</dbReference>
<gene>
    <name evidence="1" type="ORF">B0H17DRAFT_1186280</name>
</gene>
<protein>
    <submittedName>
        <fullName evidence="1">Uncharacterized protein</fullName>
    </submittedName>
</protein>
<keyword evidence="2" id="KW-1185">Reference proteome</keyword>
<reference evidence="1" key="1">
    <citation type="submission" date="2023-03" db="EMBL/GenBank/DDBJ databases">
        <title>Massive genome expansion in bonnet fungi (Mycena s.s.) driven by repeated elements and novel gene families across ecological guilds.</title>
        <authorList>
            <consortium name="Lawrence Berkeley National Laboratory"/>
            <person name="Harder C.B."/>
            <person name="Miyauchi S."/>
            <person name="Viragh M."/>
            <person name="Kuo A."/>
            <person name="Thoen E."/>
            <person name="Andreopoulos B."/>
            <person name="Lu D."/>
            <person name="Skrede I."/>
            <person name="Drula E."/>
            <person name="Henrissat B."/>
            <person name="Morin E."/>
            <person name="Kohler A."/>
            <person name="Barry K."/>
            <person name="LaButti K."/>
            <person name="Morin E."/>
            <person name="Salamov A."/>
            <person name="Lipzen A."/>
            <person name="Mereny Z."/>
            <person name="Hegedus B."/>
            <person name="Baldrian P."/>
            <person name="Stursova M."/>
            <person name="Weitz H."/>
            <person name="Taylor A."/>
            <person name="Grigoriev I.V."/>
            <person name="Nagy L.G."/>
            <person name="Martin F."/>
            <person name="Kauserud H."/>
        </authorList>
    </citation>
    <scope>NUCLEOTIDE SEQUENCE</scope>
    <source>
        <strain evidence="1">CBHHK067</strain>
    </source>
</reference>
<evidence type="ECO:0000313" key="1">
    <source>
        <dbReference type="EMBL" id="KAJ7653843.1"/>
    </source>
</evidence>
<dbReference type="AlphaFoldDB" id="A0AAD7G3Y6"/>
<name>A0AAD7G3Y6_MYCRO</name>
<comment type="caution">
    <text evidence="1">The sequence shown here is derived from an EMBL/GenBank/DDBJ whole genome shotgun (WGS) entry which is preliminary data.</text>
</comment>
<evidence type="ECO:0000313" key="2">
    <source>
        <dbReference type="Proteomes" id="UP001221757"/>
    </source>
</evidence>
<proteinExistence type="predicted"/>